<feature type="domain" description="MTTase N-terminal" evidence="8">
    <location>
        <begin position="5"/>
        <end position="121"/>
    </location>
</feature>
<dbReference type="SUPFAM" id="SSF102114">
    <property type="entry name" value="Radical SAM enzymes"/>
    <property type="match status" value="1"/>
</dbReference>
<dbReference type="EMBL" id="UINC01004205">
    <property type="protein sequence ID" value="SVA12587.1"/>
    <property type="molecule type" value="Genomic_DNA"/>
</dbReference>
<protein>
    <recommendedName>
        <fullName evidence="11">TRAM domain-containing protein</fullName>
    </recommendedName>
</protein>
<dbReference type="PANTHER" id="PTHR43020">
    <property type="entry name" value="CDK5 REGULATORY SUBUNIT-ASSOCIATED PROTEIN 1"/>
    <property type="match status" value="1"/>
</dbReference>
<dbReference type="InterPro" id="IPR007197">
    <property type="entry name" value="rSAM"/>
</dbReference>
<evidence type="ECO:0008006" key="11">
    <source>
        <dbReference type="Google" id="ProtNLM"/>
    </source>
</evidence>
<evidence type="ECO:0000256" key="3">
    <source>
        <dbReference type="ARBA" id="ARBA00022691"/>
    </source>
</evidence>
<dbReference type="InterPro" id="IPR005839">
    <property type="entry name" value="Methylthiotransferase"/>
</dbReference>
<dbReference type="FunFam" id="3.40.50.12160:FF:000003">
    <property type="entry name" value="CDK5 regulatory subunit-associated protein 1"/>
    <property type="match status" value="1"/>
</dbReference>
<evidence type="ECO:0000256" key="4">
    <source>
        <dbReference type="ARBA" id="ARBA00022723"/>
    </source>
</evidence>
<dbReference type="FunFam" id="3.80.30.20:FF:000001">
    <property type="entry name" value="tRNA-2-methylthio-N(6)-dimethylallyladenosine synthase 2"/>
    <property type="match status" value="1"/>
</dbReference>
<dbReference type="GO" id="GO:0005829">
    <property type="term" value="C:cytosol"/>
    <property type="evidence" value="ECO:0007669"/>
    <property type="project" value="TreeGrafter"/>
</dbReference>
<evidence type="ECO:0000256" key="1">
    <source>
        <dbReference type="ARBA" id="ARBA00001966"/>
    </source>
</evidence>
<keyword evidence="5" id="KW-0408">Iron</keyword>
<keyword evidence="2" id="KW-0004">4Fe-4S</keyword>
<dbReference type="Gene3D" id="3.40.50.12160">
    <property type="entry name" value="Methylthiotransferase, N-terminal domain"/>
    <property type="match status" value="1"/>
</dbReference>
<dbReference type="Pfam" id="PF00919">
    <property type="entry name" value="UPF0004"/>
    <property type="match status" value="1"/>
</dbReference>
<evidence type="ECO:0000259" key="7">
    <source>
        <dbReference type="PROSITE" id="PS50926"/>
    </source>
</evidence>
<dbReference type="InterPro" id="IPR023404">
    <property type="entry name" value="rSAM_horseshoe"/>
</dbReference>
<dbReference type="InterPro" id="IPR002792">
    <property type="entry name" value="TRAM_dom"/>
</dbReference>
<evidence type="ECO:0000259" key="9">
    <source>
        <dbReference type="PROSITE" id="PS51918"/>
    </source>
</evidence>
<dbReference type="PROSITE" id="PS51449">
    <property type="entry name" value="MTTASE_N"/>
    <property type="match status" value="1"/>
</dbReference>
<dbReference type="SFLD" id="SFLDG01061">
    <property type="entry name" value="methylthiotransferase"/>
    <property type="match status" value="1"/>
</dbReference>
<dbReference type="Pfam" id="PF01938">
    <property type="entry name" value="TRAM"/>
    <property type="match status" value="1"/>
</dbReference>
<dbReference type="GO" id="GO:0051539">
    <property type="term" value="F:4 iron, 4 sulfur cluster binding"/>
    <property type="evidence" value="ECO:0007669"/>
    <property type="project" value="UniProtKB-KW"/>
</dbReference>
<dbReference type="HAMAP" id="MF_01864">
    <property type="entry name" value="tRNA_metthiotr_MiaB"/>
    <property type="match status" value="1"/>
</dbReference>
<dbReference type="SFLD" id="SFLDF00413">
    <property type="entry name" value="CDK5RAP1"/>
    <property type="match status" value="1"/>
</dbReference>
<accession>A0A381TD04</accession>
<dbReference type="PROSITE" id="PS50926">
    <property type="entry name" value="TRAM"/>
    <property type="match status" value="1"/>
</dbReference>
<comment type="cofactor">
    <cofactor evidence="1">
        <name>[4Fe-4S] cluster</name>
        <dbReference type="ChEBI" id="CHEBI:49883"/>
    </cofactor>
</comment>
<keyword evidence="6" id="KW-0411">Iron-sulfur</keyword>
<feature type="domain" description="TRAM" evidence="7">
    <location>
        <begin position="374"/>
        <end position="437"/>
    </location>
</feature>
<dbReference type="AlphaFoldDB" id="A0A381TD04"/>
<name>A0A381TD04_9ZZZZ</name>
<dbReference type="Gene3D" id="3.80.30.20">
    <property type="entry name" value="tm_1862 like domain"/>
    <property type="match status" value="1"/>
</dbReference>
<dbReference type="PANTHER" id="PTHR43020:SF2">
    <property type="entry name" value="MITOCHONDRIAL TRNA METHYLTHIOTRANSFERASE CDK5RAP1"/>
    <property type="match status" value="1"/>
</dbReference>
<dbReference type="SFLD" id="SFLDG01082">
    <property type="entry name" value="B12-binding_domain_containing"/>
    <property type="match status" value="1"/>
</dbReference>
<organism evidence="10">
    <name type="scientific">marine metagenome</name>
    <dbReference type="NCBI Taxonomy" id="408172"/>
    <lineage>
        <taxon>unclassified sequences</taxon>
        <taxon>metagenomes</taxon>
        <taxon>ecological metagenomes</taxon>
    </lineage>
</organism>
<reference evidence="10" key="1">
    <citation type="submission" date="2018-05" db="EMBL/GenBank/DDBJ databases">
        <authorList>
            <person name="Lanie J.A."/>
            <person name="Ng W.-L."/>
            <person name="Kazmierczak K.M."/>
            <person name="Andrzejewski T.M."/>
            <person name="Davidsen T.M."/>
            <person name="Wayne K.J."/>
            <person name="Tettelin H."/>
            <person name="Glass J.I."/>
            <person name="Rusch D."/>
            <person name="Podicherti R."/>
            <person name="Tsui H.-C.T."/>
            <person name="Winkler M.E."/>
        </authorList>
    </citation>
    <scope>NUCLEOTIDE SEQUENCE</scope>
</reference>
<dbReference type="InterPro" id="IPR058240">
    <property type="entry name" value="rSAM_sf"/>
</dbReference>
<dbReference type="PROSITE" id="PS01278">
    <property type="entry name" value="MTTASE_RADICAL"/>
    <property type="match status" value="1"/>
</dbReference>
<proteinExistence type="inferred from homology"/>
<evidence type="ECO:0000313" key="10">
    <source>
        <dbReference type="EMBL" id="SVA12587.1"/>
    </source>
</evidence>
<keyword evidence="3" id="KW-0949">S-adenosyl-L-methionine</keyword>
<dbReference type="PROSITE" id="PS51918">
    <property type="entry name" value="RADICAL_SAM"/>
    <property type="match status" value="1"/>
</dbReference>
<dbReference type="InterPro" id="IPR038135">
    <property type="entry name" value="Methylthiotransferase_N_sf"/>
</dbReference>
<dbReference type="InterPro" id="IPR006638">
    <property type="entry name" value="Elp3/MiaA/NifB-like_rSAM"/>
</dbReference>
<sequence>MAMGKSYYLDTYGCQMNMADSELIAGMLKKQGYVISKSMDNADAIFVNTCAIRERAEEKVHSRLGVYSQIKKNRPGVIIGVLGCMAQHLKDEILESKPYVDIILGPDSYRKLPVLLDRNTENTNNTVDTKLSRFEVYDNLFPSRQDGINAWVSIMRGCDKFCTFCVVPFTRGRERSRSMNSIVNEVQKAIADGYVEITLLGQNVNSYQHDGRKFQHLLQAVAEIPGVQRLRYTSPHPQDMTNELIHVMNDYENICNAVHFPLQAGANRILKRMNRTYTKEYFIQRAQWIREFLPNCGLSTDIIVGFPGETEAEFQETLKVMNAIKFDSAFTFKYSLRSGTKAAEYSDHLPETEKQKRLEEVIKLQKHHTLYRNKAIIDQVEKVLVEKVSKRSTAHWAGRTDSNKWVIFPKEETQIKDIVPVLINDAKGISLHGQLVNIKEAA</sequence>
<dbReference type="SFLD" id="SFLDS00029">
    <property type="entry name" value="Radical_SAM"/>
    <property type="match status" value="1"/>
</dbReference>
<dbReference type="InterPro" id="IPR013848">
    <property type="entry name" value="Methylthiotransferase_N"/>
</dbReference>
<dbReference type="SMART" id="SM00729">
    <property type="entry name" value="Elp3"/>
    <property type="match status" value="1"/>
</dbReference>
<dbReference type="InterPro" id="IPR006463">
    <property type="entry name" value="MiaB_methiolase"/>
</dbReference>
<dbReference type="NCBIfam" id="TIGR00089">
    <property type="entry name" value="MiaB/RimO family radical SAM methylthiotransferase"/>
    <property type="match status" value="1"/>
</dbReference>
<dbReference type="SFLD" id="SFLDF00273">
    <property type="entry name" value="(dimethylallyl)adenosine_tRNA"/>
    <property type="match status" value="1"/>
</dbReference>
<evidence type="ECO:0000256" key="6">
    <source>
        <dbReference type="ARBA" id="ARBA00023014"/>
    </source>
</evidence>
<dbReference type="CDD" id="cd01335">
    <property type="entry name" value="Radical_SAM"/>
    <property type="match status" value="1"/>
</dbReference>
<dbReference type="GO" id="GO:0046872">
    <property type="term" value="F:metal ion binding"/>
    <property type="evidence" value="ECO:0007669"/>
    <property type="project" value="UniProtKB-KW"/>
</dbReference>
<dbReference type="InterPro" id="IPR020612">
    <property type="entry name" value="Methylthiotransferase_CS"/>
</dbReference>
<dbReference type="NCBIfam" id="TIGR01574">
    <property type="entry name" value="miaB-methiolase"/>
    <property type="match status" value="1"/>
</dbReference>
<evidence type="ECO:0000256" key="5">
    <source>
        <dbReference type="ARBA" id="ARBA00023004"/>
    </source>
</evidence>
<evidence type="ECO:0000256" key="2">
    <source>
        <dbReference type="ARBA" id="ARBA00022485"/>
    </source>
</evidence>
<gene>
    <name evidence="10" type="ORF">METZ01_LOCUS65441</name>
</gene>
<evidence type="ECO:0000259" key="8">
    <source>
        <dbReference type="PROSITE" id="PS51449"/>
    </source>
</evidence>
<dbReference type="GO" id="GO:0035597">
    <property type="term" value="F:tRNA-2-methylthio-N(6)-dimethylallyladenosine(37) synthase activity"/>
    <property type="evidence" value="ECO:0007669"/>
    <property type="project" value="TreeGrafter"/>
</dbReference>
<feature type="domain" description="Radical SAM core" evidence="9">
    <location>
        <begin position="144"/>
        <end position="372"/>
    </location>
</feature>
<keyword evidence="4" id="KW-0479">Metal-binding</keyword>
<dbReference type="Pfam" id="PF04055">
    <property type="entry name" value="Radical_SAM"/>
    <property type="match status" value="1"/>
</dbReference>